<evidence type="ECO:0000256" key="1">
    <source>
        <dbReference type="SAM" id="MobiDB-lite"/>
    </source>
</evidence>
<keyword evidence="3" id="KW-1185">Reference proteome</keyword>
<dbReference type="EMBL" id="LLXI01007531">
    <property type="protein sequence ID" value="PKY62614.1"/>
    <property type="molecule type" value="Genomic_DNA"/>
</dbReference>
<sequence>MVFLAYFKDKAQLDNAIAKDGNTDQAWIIHGKQQGGPSTKPSREAPARVLVSTVPGKKKQDLAIVTPAAVKEITTEEVVDTVNKFRKNLLGEPQVKAVSAPLKDYTSPDNVVKIIEEYREDIIMVEHEKVSINDTIMIDLTAEERVAGKERVDDNQKKVAKSVLAEKVVKDLKKNISVSTKNIEKTVTPVELHEFNKVNADCAKRLIKKKSEYPFTLSNNNPFVISEEDELFLAGFSSSADDEDVIKAIKKRMKKKQGERSDVEYEESEDGYSFREVKKERKPWAGKPGSRMGRKKKKGKKKA</sequence>
<feature type="compositionally biased region" description="Basic residues" evidence="1">
    <location>
        <begin position="292"/>
        <end position="303"/>
    </location>
</feature>
<feature type="region of interest" description="Disordered" evidence="1">
    <location>
        <begin position="252"/>
        <end position="303"/>
    </location>
</feature>
<dbReference type="Proteomes" id="UP000234323">
    <property type="component" value="Unassembled WGS sequence"/>
</dbReference>
<name>A0A2I1HUQ0_9GLOM</name>
<accession>A0A2I1HUQ0</accession>
<dbReference type="VEuPathDB" id="FungiDB:RhiirFUN_006228"/>
<feature type="compositionally biased region" description="Basic and acidic residues" evidence="1">
    <location>
        <begin position="272"/>
        <end position="283"/>
    </location>
</feature>
<dbReference type="VEuPathDB" id="FungiDB:RhiirA1_394763"/>
<protein>
    <submittedName>
        <fullName evidence="2">Uncharacterized protein</fullName>
    </submittedName>
</protein>
<proteinExistence type="predicted"/>
<reference evidence="2 3" key="1">
    <citation type="submission" date="2015-10" db="EMBL/GenBank/DDBJ databases">
        <title>Genome analyses suggest a sexual origin of heterokaryosis in a supposedly ancient asexual fungus.</title>
        <authorList>
            <person name="Ropars J."/>
            <person name="Sedzielewska K."/>
            <person name="Noel J."/>
            <person name="Charron P."/>
            <person name="Farinelli L."/>
            <person name="Marton T."/>
            <person name="Kruger M."/>
            <person name="Pelin A."/>
            <person name="Brachmann A."/>
            <person name="Corradi N."/>
        </authorList>
    </citation>
    <scope>NUCLEOTIDE SEQUENCE [LARGE SCALE GENOMIC DNA]</scope>
    <source>
        <strain evidence="2 3">A4</strain>
    </source>
</reference>
<evidence type="ECO:0000313" key="3">
    <source>
        <dbReference type="Proteomes" id="UP000234323"/>
    </source>
</evidence>
<dbReference type="AlphaFoldDB" id="A0A2I1HUQ0"/>
<comment type="caution">
    <text evidence="2">The sequence shown here is derived from an EMBL/GenBank/DDBJ whole genome shotgun (WGS) entry which is preliminary data.</text>
</comment>
<organism evidence="2 3">
    <name type="scientific">Rhizophagus irregularis</name>
    <dbReference type="NCBI Taxonomy" id="588596"/>
    <lineage>
        <taxon>Eukaryota</taxon>
        <taxon>Fungi</taxon>
        <taxon>Fungi incertae sedis</taxon>
        <taxon>Mucoromycota</taxon>
        <taxon>Glomeromycotina</taxon>
        <taxon>Glomeromycetes</taxon>
        <taxon>Glomerales</taxon>
        <taxon>Glomeraceae</taxon>
        <taxon>Rhizophagus</taxon>
    </lineage>
</organism>
<evidence type="ECO:0000313" key="2">
    <source>
        <dbReference type="EMBL" id="PKY62614.1"/>
    </source>
</evidence>
<dbReference type="VEuPathDB" id="FungiDB:FUN_004079"/>
<gene>
    <name evidence="2" type="ORF">RhiirA4_489388</name>
</gene>